<gene>
    <name evidence="2" type="ORF">HG263_03280</name>
</gene>
<name>A0A849VC84_9GAMM</name>
<dbReference type="InterPro" id="IPR007077">
    <property type="entry name" value="TfoX_C"/>
</dbReference>
<evidence type="ECO:0000259" key="1">
    <source>
        <dbReference type="Pfam" id="PF04994"/>
    </source>
</evidence>
<evidence type="ECO:0000313" key="2">
    <source>
        <dbReference type="EMBL" id="NOU49564.1"/>
    </source>
</evidence>
<dbReference type="AlphaFoldDB" id="A0A849VC84"/>
<dbReference type="RefSeq" id="WP_171624630.1">
    <property type="nucleotide sequence ID" value="NZ_JABBPG010000001.1"/>
</dbReference>
<feature type="domain" description="TfoX C-terminal" evidence="1">
    <location>
        <begin position="3"/>
        <end position="40"/>
    </location>
</feature>
<evidence type="ECO:0000313" key="3">
    <source>
        <dbReference type="Proteomes" id="UP000586305"/>
    </source>
</evidence>
<dbReference type="Pfam" id="PF04994">
    <property type="entry name" value="TfoX_C"/>
    <property type="match status" value="1"/>
</dbReference>
<dbReference type="EMBL" id="JABBPG010000001">
    <property type="protein sequence ID" value="NOU49564.1"/>
    <property type="molecule type" value="Genomic_DNA"/>
</dbReference>
<protein>
    <recommendedName>
        <fullName evidence="1">TfoX C-terminal domain-containing protein</fullName>
    </recommendedName>
</protein>
<dbReference type="Gene3D" id="1.10.150.20">
    <property type="entry name" value="5' to 3' exonuclease, C-terminal subdomain"/>
    <property type="match status" value="1"/>
</dbReference>
<reference evidence="2 3" key="1">
    <citation type="submission" date="2020-04" db="EMBL/GenBank/DDBJ databases">
        <title>Pseudoalteromonas caenipelagi sp. nov., isolated from a tidal flat.</title>
        <authorList>
            <person name="Park S."/>
            <person name="Yoon J.-H."/>
        </authorList>
    </citation>
    <scope>NUCLEOTIDE SEQUENCE [LARGE SCALE GENOMIC DNA]</scope>
    <source>
        <strain evidence="2 3">JBTF-M23</strain>
    </source>
</reference>
<sequence length="48" mass="5159">MVKLTDLPGLGAESEQMLLDAGVDSVEILRRIGSVRAYLRSSVVAGER</sequence>
<proteinExistence type="predicted"/>
<dbReference type="Proteomes" id="UP000586305">
    <property type="component" value="Unassembled WGS sequence"/>
</dbReference>
<accession>A0A849VC84</accession>
<keyword evidence="3" id="KW-1185">Reference proteome</keyword>
<comment type="caution">
    <text evidence="2">The sequence shown here is derived from an EMBL/GenBank/DDBJ whole genome shotgun (WGS) entry which is preliminary data.</text>
</comment>
<organism evidence="2 3">
    <name type="scientific">Pseudoalteromonas caenipelagi</name>
    <dbReference type="NCBI Taxonomy" id="2726988"/>
    <lineage>
        <taxon>Bacteria</taxon>
        <taxon>Pseudomonadati</taxon>
        <taxon>Pseudomonadota</taxon>
        <taxon>Gammaproteobacteria</taxon>
        <taxon>Alteromonadales</taxon>
        <taxon>Pseudoalteromonadaceae</taxon>
        <taxon>Pseudoalteromonas</taxon>
    </lineage>
</organism>